<sequence length="661" mass="75052">MYTQGINSGFSAVVSTCCLLFMPYFLFGQKDTTVFNEVIIRGNHLKIEEHTSLNQKQIEQLAPNDLGSLLQYINGITIKSYGGIGGMKTLSHRGLGGEHSQLMIDGLPMSDPQNGQTNLANIQLNNVEEVALNQQNSGQLVPISGLVKGSAVQIKTFDQQFSPHKLSIRSSLTLGSFGQKEGFLGLKKGGKRNFVSLAGGYRSYDGDYPYELKFGNETKKVHRRNNALDEYNISLGAGVKWRKRKTSHQLKFSGKRIAIDQELPGAVILYNNMAQETLKTENTNLGFNYSLFNQTLAVKAFAQYAHRFTHYNDPTYLNSAGYLDNQYTTNSFSGGFHLRYKWNNFTFHAGNDFTYDALKSTRNLGEPSRETNISMLKTRYQAKYFSIEASAFNQTFIDQNKIQEHRKNYNKVHPQLALYTSDELFKQLQFFIWYKPSSRAPSFNELYYSQLGNTSLTPEESSQINWGTRYVKSFKRVELSIQGNIFKNLVSNKIIALPTQNLFVWSIQNIGKVDIVGGDLHLNVNIALNKDWALQLQTGASYQQALDISDENGPTYRDQIAYTPALTGNAIARVRYKKIGLNFSSLYIGERYSLNENIPGNRLDPYLIFDLSANYSLKIRSKQQLKLQAGIKNLGNVSYNFIKYYVMPERNYFIKLSYEFN</sequence>
<evidence type="ECO:0000256" key="4">
    <source>
        <dbReference type="ARBA" id="ARBA00022692"/>
    </source>
</evidence>
<keyword evidence="5" id="KW-0732">Signal</keyword>
<evidence type="ECO:0000256" key="2">
    <source>
        <dbReference type="ARBA" id="ARBA00022448"/>
    </source>
</evidence>
<reference evidence="10 11" key="2">
    <citation type="submission" date="2018-05" db="EMBL/GenBank/DDBJ databases">
        <authorList>
            <person name="Lanie J.A."/>
            <person name="Ng W.-L."/>
            <person name="Kazmierczak K.M."/>
            <person name="Andrzejewski T.M."/>
            <person name="Davidsen T.M."/>
            <person name="Wayne K.J."/>
            <person name="Tettelin H."/>
            <person name="Glass J.I."/>
            <person name="Rusch D."/>
            <person name="Podicherti R."/>
            <person name="Tsui H.-C.T."/>
            <person name="Winkler M.E."/>
        </authorList>
    </citation>
    <scope>NUCLEOTIDE SEQUENCE [LARGE SCALE GENOMIC DNA]</scope>
    <source>
        <strain evidence="10 11">C305</strain>
    </source>
</reference>
<dbReference type="SUPFAM" id="SSF56935">
    <property type="entry name" value="Porins"/>
    <property type="match status" value="1"/>
</dbReference>
<keyword evidence="11" id="KW-1185">Reference proteome</keyword>
<evidence type="ECO:0000256" key="1">
    <source>
        <dbReference type="ARBA" id="ARBA00004571"/>
    </source>
</evidence>
<dbReference type="GO" id="GO:0044718">
    <property type="term" value="P:siderophore transmembrane transport"/>
    <property type="evidence" value="ECO:0007669"/>
    <property type="project" value="TreeGrafter"/>
</dbReference>
<name>A0A2U2XC72_9FLAO</name>
<dbReference type="GO" id="GO:0009279">
    <property type="term" value="C:cell outer membrane"/>
    <property type="evidence" value="ECO:0007669"/>
    <property type="project" value="UniProtKB-SubCell"/>
</dbReference>
<evidence type="ECO:0000313" key="11">
    <source>
        <dbReference type="Proteomes" id="UP000245370"/>
    </source>
</evidence>
<dbReference type="EMBL" id="QFRJ01000006">
    <property type="protein sequence ID" value="PWH85378.1"/>
    <property type="molecule type" value="Genomic_DNA"/>
</dbReference>
<keyword evidence="4 8" id="KW-0812">Transmembrane</keyword>
<evidence type="ECO:0000256" key="5">
    <source>
        <dbReference type="ARBA" id="ARBA00022729"/>
    </source>
</evidence>
<dbReference type="PANTHER" id="PTHR30069:SF29">
    <property type="entry name" value="HEMOGLOBIN AND HEMOGLOBIN-HAPTOGLOBIN-BINDING PROTEIN 1-RELATED"/>
    <property type="match status" value="1"/>
</dbReference>
<evidence type="ECO:0000256" key="8">
    <source>
        <dbReference type="PROSITE-ProRule" id="PRU01360"/>
    </source>
</evidence>
<keyword evidence="6 8" id="KW-0472">Membrane</keyword>
<protein>
    <recommendedName>
        <fullName evidence="9">TonB-dependent receptor plug domain-containing protein</fullName>
    </recommendedName>
</protein>
<dbReference type="PANTHER" id="PTHR30069">
    <property type="entry name" value="TONB-DEPENDENT OUTER MEMBRANE RECEPTOR"/>
    <property type="match status" value="1"/>
</dbReference>
<dbReference type="InterPro" id="IPR012910">
    <property type="entry name" value="Plug_dom"/>
</dbReference>
<comment type="caution">
    <text evidence="10">The sequence shown here is derived from an EMBL/GenBank/DDBJ whole genome shotgun (WGS) entry which is preliminary data.</text>
</comment>
<evidence type="ECO:0000256" key="7">
    <source>
        <dbReference type="ARBA" id="ARBA00023237"/>
    </source>
</evidence>
<gene>
    <name evidence="10" type="ORF">DIT68_08935</name>
</gene>
<evidence type="ECO:0000256" key="6">
    <source>
        <dbReference type="ARBA" id="ARBA00023136"/>
    </source>
</evidence>
<dbReference type="InterPro" id="IPR037066">
    <property type="entry name" value="Plug_dom_sf"/>
</dbReference>
<accession>A0A2U2XC72</accession>
<evidence type="ECO:0000259" key="9">
    <source>
        <dbReference type="Pfam" id="PF07715"/>
    </source>
</evidence>
<dbReference type="AlphaFoldDB" id="A0A2U2XC72"/>
<dbReference type="Proteomes" id="UP000245370">
    <property type="component" value="Unassembled WGS sequence"/>
</dbReference>
<keyword evidence="2 8" id="KW-0813">Transport</keyword>
<evidence type="ECO:0000256" key="3">
    <source>
        <dbReference type="ARBA" id="ARBA00022452"/>
    </source>
</evidence>
<dbReference type="InterPro" id="IPR039426">
    <property type="entry name" value="TonB-dep_rcpt-like"/>
</dbReference>
<organism evidence="10 11">
    <name type="scientific">Brumimicrobium oceani</name>
    <dbReference type="NCBI Taxonomy" id="2100725"/>
    <lineage>
        <taxon>Bacteria</taxon>
        <taxon>Pseudomonadati</taxon>
        <taxon>Bacteroidota</taxon>
        <taxon>Flavobacteriia</taxon>
        <taxon>Flavobacteriales</taxon>
        <taxon>Crocinitomicaceae</taxon>
        <taxon>Brumimicrobium</taxon>
    </lineage>
</organism>
<proteinExistence type="inferred from homology"/>
<comment type="similarity">
    <text evidence="8">Belongs to the TonB-dependent receptor family.</text>
</comment>
<dbReference type="GO" id="GO:0015344">
    <property type="term" value="F:siderophore uptake transmembrane transporter activity"/>
    <property type="evidence" value="ECO:0007669"/>
    <property type="project" value="TreeGrafter"/>
</dbReference>
<evidence type="ECO:0000313" key="10">
    <source>
        <dbReference type="EMBL" id="PWH85378.1"/>
    </source>
</evidence>
<dbReference type="PROSITE" id="PS52016">
    <property type="entry name" value="TONB_DEPENDENT_REC_3"/>
    <property type="match status" value="1"/>
</dbReference>
<dbReference type="Gene3D" id="2.40.170.20">
    <property type="entry name" value="TonB-dependent receptor, beta-barrel domain"/>
    <property type="match status" value="1"/>
</dbReference>
<keyword evidence="7 8" id="KW-0998">Cell outer membrane</keyword>
<comment type="subcellular location">
    <subcellularLocation>
        <location evidence="1 8">Cell outer membrane</location>
        <topology evidence="1 8">Multi-pass membrane protein</topology>
    </subcellularLocation>
</comment>
<feature type="domain" description="TonB-dependent receptor plug" evidence="9">
    <location>
        <begin position="51"/>
        <end position="131"/>
    </location>
</feature>
<dbReference type="Gene3D" id="2.170.130.10">
    <property type="entry name" value="TonB-dependent receptor, plug domain"/>
    <property type="match status" value="1"/>
</dbReference>
<reference evidence="10 11" key="1">
    <citation type="submission" date="2018-05" db="EMBL/GenBank/DDBJ databases">
        <title>Brumimicrobium oceani sp. nov., isolated from coastal sediment.</title>
        <authorList>
            <person name="Kou Y."/>
        </authorList>
    </citation>
    <scope>NUCLEOTIDE SEQUENCE [LARGE SCALE GENOMIC DNA]</scope>
    <source>
        <strain evidence="10 11">C305</strain>
    </source>
</reference>
<dbReference type="InterPro" id="IPR036942">
    <property type="entry name" value="Beta-barrel_TonB_sf"/>
</dbReference>
<dbReference type="Pfam" id="PF07715">
    <property type="entry name" value="Plug"/>
    <property type="match status" value="1"/>
</dbReference>
<keyword evidence="3 8" id="KW-1134">Transmembrane beta strand</keyword>